<keyword evidence="1" id="KW-0732">Signal</keyword>
<keyword evidence="3" id="KW-1185">Reference proteome</keyword>
<evidence type="ECO:0000256" key="1">
    <source>
        <dbReference type="SAM" id="SignalP"/>
    </source>
</evidence>
<evidence type="ECO:0000313" key="3">
    <source>
        <dbReference type="Proteomes" id="UP000027222"/>
    </source>
</evidence>
<dbReference type="AlphaFoldDB" id="A0A067TQL7"/>
<feature type="signal peptide" evidence="1">
    <location>
        <begin position="1"/>
        <end position="31"/>
    </location>
</feature>
<name>A0A067TQL7_GALM3</name>
<proteinExistence type="predicted"/>
<sequence length="182" mass="19308">MSFYRTYKHISMISFKTISVLLAAAIVGVSAETHTVHFTNRCGRGTPKLVQAGRILSNGEDYTSNGICKQASGHNRTHHEPTLTQGSLTGNCLLNGEHCMTIETTLVNPDPARPGSGSSTDLSLIPPLAFSVTSGFGYYNGCDGAGSSCNNANCNTAFHIPTDTFVQVGCQTNNVNLAITFC</sequence>
<dbReference type="EMBL" id="KL142368">
    <property type="protein sequence ID" value="KDR84622.1"/>
    <property type="molecule type" value="Genomic_DNA"/>
</dbReference>
<evidence type="ECO:0000313" key="2">
    <source>
        <dbReference type="EMBL" id="KDR84622.1"/>
    </source>
</evidence>
<dbReference type="HOGENOM" id="CLU_118873_0_0_1"/>
<accession>A0A067TQL7</accession>
<dbReference type="OrthoDB" id="3342934at2759"/>
<dbReference type="STRING" id="685588.A0A067TQL7"/>
<organism evidence="2 3">
    <name type="scientific">Galerina marginata (strain CBS 339.88)</name>
    <dbReference type="NCBI Taxonomy" id="685588"/>
    <lineage>
        <taxon>Eukaryota</taxon>
        <taxon>Fungi</taxon>
        <taxon>Dikarya</taxon>
        <taxon>Basidiomycota</taxon>
        <taxon>Agaricomycotina</taxon>
        <taxon>Agaricomycetes</taxon>
        <taxon>Agaricomycetidae</taxon>
        <taxon>Agaricales</taxon>
        <taxon>Agaricineae</taxon>
        <taxon>Strophariaceae</taxon>
        <taxon>Galerina</taxon>
    </lineage>
</organism>
<gene>
    <name evidence="2" type="ORF">GALMADRAFT_133877</name>
</gene>
<reference evidence="3" key="1">
    <citation type="journal article" date="2014" name="Proc. Natl. Acad. Sci. U.S.A.">
        <title>Extensive sampling of basidiomycete genomes demonstrates inadequacy of the white-rot/brown-rot paradigm for wood decay fungi.</title>
        <authorList>
            <person name="Riley R."/>
            <person name="Salamov A.A."/>
            <person name="Brown D.W."/>
            <person name="Nagy L.G."/>
            <person name="Floudas D."/>
            <person name="Held B.W."/>
            <person name="Levasseur A."/>
            <person name="Lombard V."/>
            <person name="Morin E."/>
            <person name="Otillar R."/>
            <person name="Lindquist E.A."/>
            <person name="Sun H."/>
            <person name="LaButti K.M."/>
            <person name="Schmutz J."/>
            <person name="Jabbour D."/>
            <person name="Luo H."/>
            <person name="Baker S.E."/>
            <person name="Pisabarro A.G."/>
            <person name="Walton J.D."/>
            <person name="Blanchette R.A."/>
            <person name="Henrissat B."/>
            <person name="Martin F."/>
            <person name="Cullen D."/>
            <person name="Hibbett D.S."/>
            <person name="Grigoriev I.V."/>
        </authorList>
    </citation>
    <scope>NUCLEOTIDE SEQUENCE [LARGE SCALE GENOMIC DNA]</scope>
    <source>
        <strain evidence="3">CBS 339.88</strain>
    </source>
</reference>
<dbReference type="Proteomes" id="UP000027222">
    <property type="component" value="Unassembled WGS sequence"/>
</dbReference>
<feature type="chain" id="PRO_5001647073" description="Glycopeptide" evidence="1">
    <location>
        <begin position="32"/>
        <end position="182"/>
    </location>
</feature>
<protein>
    <recommendedName>
        <fullName evidence="4">Glycopeptide</fullName>
    </recommendedName>
</protein>
<evidence type="ECO:0008006" key="4">
    <source>
        <dbReference type="Google" id="ProtNLM"/>
    </source>
</evidence>